<dbReference type="Pfam" id="PF00135">
    <property type="entry name" value="COesterase"/>
    <property type="match status" value="2"/>
</dbReference>
<organism evidence="5 6">
    <name type="scientific">Friedmanniomyces endolithicus</name>
    <dbReference type="NCBI Taxonomy" id="329885"/>
    <lineage>
        <taxon>Eukaryota</taxon>
        <taxon>Fungi</taxon>
        <taxon>Dikarya</taxon>
        <taxon>Ascomycota</taxon>
        <taxon>Pezizomycotina</taxon>
        <taxon>Dothideomycetes</taxon>
        <taxon>Dothideomycetidae</taxon>
        <taxon>Mycosphaerellales</taxon>
        <taxon>Teratosphaeriaceae</taxon>
        <taxon>Friedmanniomyces</taxon>
    </lineage>
</organism>
<dbReference type="InterPro" id="IPR002018">
    <property type="entry name" value="CarbesteraseB"/>
</dbReference>
<keyword evidence="3" id="KW-0732">Signal</keyword>
<proteinExistence type="inferred from homology"/>
<dbReference type="SUPFAM" id="SSF56436">
    <property type="entry name" value="C-type lectin-like"/>
    <property type="match status" value="1"/>
</dbReference>
<evidence type="ECO:0000313" key="6">
    <source>
        <dbReference type="Proteomes" id="UP000310066"/>
    </source>
</evidence>
<dbReference type="PANTHER" id="PTHR43142">
    <property type="entry name" value="CARBOXYLIC ESTER HYDROLASE"/>
    <property type="match status" value="1"/>
</dbReference>
<comment type="similarity">
    <text evidence="1">Belongs to the type-B carboxylesterase/lipase family.</text>
</comment>
<dbReference type="EMBL" id="NAJP01000007">
    <property type="protein sequence ID" value="TKA46966.1"/>
    <property type="molecule type" value="Genomic_DNA"/>
</dbReference>
<feature type="domain" description="Carboxylesterase type B" evidence="4">
    <location>
        <begin position="187"/>
        <end position="351"/>
    </location>
</feature>
<dbReference type="PANTHER" id="PTHR43142:SF3">
    <property type="entry name" value="PUTATIVE (AFU_ORTHOLOGUE AFUA_3G09070)-RELATED"/>
    <property type="match status" value="1"/>
</dbReference>
<evidence type="ECO:0000256" key="3">
    <source>
        <dbReference type="SAM" id="SignalP"/>
    </source>
</evidence>
<reference evidence="5 6" key="1">
    <citation type="submission" date="2017-03" db="EMBL/GenBank/DDBJ databases">
        <title>Genomes of endolithic fungi from Antarctica.</title>
        <authorList>
            <person name="Coleine C."/>
            <person name="Masonjones S."/>
            <person name="Stajich J.E."/>
        </authorList>
    </citation>
    <scope>NUCLEOTIDE SEQUENCE [LARGE SCALE GENOMIC DNA]</scope>
    <source>
        <strain evidence="5 6">CCFEE 5311</strain>
    </source>
</reference>
<protein>
    <recommendedName>
        <fullName evidence="4">Carboxylesterase type B domain-containing protein</fullName>
    </recommendedName>
</protein>
<dbReference type="OrthoDB" id="408631at2759"/>
<dbReference type="InterPro" id="IPR029058">
    <property type="entry name" value="AB_hydrolase_fold"/>
</dbReference>
<feature type="domain" description="Carboxylesterase type B" evidence="4">
    <location>
        <begin position="384"/>
        <end position="709"/>
    </location>
</feature>
<dbReference type="STRING" id="329885.A0A4U0VFI0"/>
<dbReference type="Gene3D" id="3.40.50.1820">
    <property type="entry name" value="alpha/beta hydrolase"/>
    <property type="match status" value="2"/>
</dbReference>
<evidence type="ECO:0000256" key="1">
    <source>
        <dbReference type="ARBA" id="ARBA00005964"/>
    </source>
</evidence>
<dbReference type="GO" id="GO:0016787">
    <property type="term" value="F:hydrolase activity"/>
    <property type="evidence" value="ECO:0007669"/>
    <property type="project" value="UniProtKB-KW"/>
</dbReference>
<dbReference type="AlphaFoldDB" id="A0A4U0VFI0"/>
<feature type="signal peptide" evidence="3">
    <location>
        <begin position="1"/>
        <end position="20"/>
    </location>
</feature>
<dbReference type="PROSITE" id="PS00122">
    <property type="entry name" value="CARBOXYLESTERASE_B_1"/>
    <property type="match status" value="1"/>
</dbReference>
<comment type="caution">
    <text evidence="5">The sequence shown here is derived from an EMBL/GenBank/DDBJ whole genome shotgun (WGS) entry which is preliminary data.</text>
</comment>
<dbReference type="Proteomes" id="UP000310066">
    <property type="component" value="Unassembled WGS sequence"/>
</dbReference>
<evidence type="ECO:0000259" key="4">
    <source>
        <dbReference type="Pfam" id="PF00135"/>
    </source>
</evidence>
<keyword evidence="2" id="KW-0378">Hydrolase</keyword>
<dbReference type="InterPro" id="IPR019826">
    <property type="entry name" value="Carboxylesterase_B_AS"/>
</dbReference>
<accession>A0A4U0VFI0</accession>
<evidence type="ECO:0000313" key="5">
    <source>
        <dbReference type="EMBL" id="TKA46966.1"/>
    </source>
</evidence>
<gene>
    <name evidence="5" type="ORF">B0A54_03922</name>
</gene>
<feature type="chain" id="PRO_5020937966" description="Carboxylesterase type B domain-containing protein" evidence="3">
    <location>
        <begin position="21"/>
        <end position="738"/>
    </location>
</feature>
<sequence length="738" mass="79562">MLSLSTFVVLLAATSHVALASYTPSPAQLGEITILAANDLRTSDAAKTSAALLLSAAQPQYEAQRACASLGEKLWSPSAQDFDAGLNTSLDYEVFAGHLAANQLLWVATEAPASYHHWPQCTALDLSGTCHTMSCQARLPALCTQSAPASNAYNNTATANVYAPTQLQIALPVGGQTLVGYRDFYTFQFKGIRFAEEPERFTYSSTFTTATGTNSALTPAPECLQSPNNGSTDCLFLNIWTSNLPSSQQPAKQNLKPVMVYIYGGGFATGSASNPTNDGGNQASRGDVVVVDIAYRLNTLGFLALDDGVHNGNYWISDLISGLEWVQKYISAFGGDPEKVMIYGESAGKSSRWCQTSLCEKRHQYSFGCLVAYIEHGLILGIVSIGAQSVQALLASPKAIGLFRNAILQSNYLQPYVPLAQAFNQTTKPILKATGCASSSDQLACLQAYNATALINLQPNFNYPVIDGTYLLSSYINLNASAAGKVSSRVPVISVTNRDEGGVLIPLPSSSNYTAAIYELAASQTQGPPNATAILALSSAFPLGTGPTLNNTALNQVFNTTVRISTDASFHCSDEYTALAAAQNGVWPHVWYGEFNRTYQEPGYNMNNVCQAPVTPSHPYGDPELEYFKCHAGDLPMTFGTFAFTGYPERDENDIPFSQLIVDYWTSFARSMDPNPETGFLKARGYWSTINQIAVSGAWETVNVTRPEQMELQWNSAMRPLPDAVQCGVLGQPLDYLL</sequence>
<evidence type="ECO:0000256" key="2">
    <source>
        <dbReference type="ARBA" id="ARBA00022801"/>
    </source>
</evidence>
<name>A0A4U0VFI0_9PEZI</name>
<dbReference type="SUPFAM" id="SSF53474">
    <property type="entry name" value="alpha/beta-Hydrolases"/>
    <property type="match status" value="2"/>
</dbReference>
<dbReference type="InterPro" id="IPR016187">
    <property type="entry name" value="CTDL_fold"/>
</dbReference>